<dbReference type="AlphaFoldDB" id="A0A9N9PQP7"/>
<dbReference type="OrthoDB" id="9977941at2759"/>
<organism evidence="2 3">
    <name type="scientific">Hymenoscyphus fraxineus</name>
    <dbReference type="NCBI Taxonomy" id="746836"/>
    <lineage>
        <taxon>Eukaryota</taxon>
        <taxon>Fungi</taxon>
        <taxon>Dikarya</taxon>
        <taxon>Ascomycota</taxon>
        <taxon>Pezizomycotina</taxon>
        <taxon>Leotiomycetes</taxon>
        <taxon>Helotiales</taxon>
        <taxon>Helotiaceae</taxon>
        <taxon>Hymenoscyphus</taxon>
    </lineage>
</organism>
<dbReference type="Gene3D" id="2.120.10.30">
    <property type="entry name" value="TolB, C-terminal domain"/>
    <property type="match status" value="1"/>
</dbReference>
<comment type="caution">
    <text evidence="2">The sequence shown here is derived from an EMBL/GenBank/DDBJ whole genome shotgun (WGS) entry which is preliminary data.</text>
</comment>
<dbReference type="InterPro" id="IPR011042">
    <property type="entry name" value="6-blade_b-propeller_TolB-like"/>
</dbReference>
<dbReference type="InterPro" id="IPR052998">
    <property type="entry name" value="Hetero-Diels-Alderase-like"/>
</dbReference>
<evidence type="ECO:0000313" key="2">
    <source>
        <dbReference type="EMBL" id="CAG8951683.1"/>
    </source>
</evidence>
<proteinExistence type="predicted"/>
<keyword evidence="1" id="KW-0732">Signal</keyword>
<name>A0A9N9PQP7_9HELO</name>
<dbReference type="EMBL" id="CAJVRL010000044">
    <property type="protein sequence ID" value="CAG8951683.1"/>
    <property type="molecule type" value="Genomic_DNA"/>
</dbReference>
<dbReference type="SUPFAM" id="SSF63829">
    <property type="entry name" value="Calcium-dependent phosphotriesterase"/>
    <property type="match status" value="1"/>
</dbReference>
<keyword evidence="3" id="KW-1185">Reference proteome</keyword>
<dbReference type="Proteomes" id="UP000696280">
    <property type="component" value="Unassembled WGS sequence"/>
</dbReference>
<gene>
    <name evidence="2" type="ORF">HYFRA_00005483</name>
</gene>
<sequence>MRYSILPLLSATLTISQITAVLAAPRSPANTKVTHQFSSLTRAENIAARPNGDLLVMALNAPEILLVDPTLPSQPDLPIARFPDARSTHGIAEIAPDVFAVGVGDYIVGVGTTFGNYSIWKVDMRPLRLTRDNATGGATIEQAAEISLIADVPESKLFNGMTHLGGDSPYVLVADSVLGAVFRVNTQTGDYKIVIQDALLNPVPGAPVQIGINGIHMRDSDLYFSQMFLDGGFLGKCPVHLSGPDAGSMSGNFTIIAKNGPNDDFAIRAETGDIYTTTHFTNEMQRVRLDGSFETIAGSPDDPLFANNTAAAWGRGETDKDVLYVSTVGGDGVEPSRDGARVVAVDFRRS</sequence>
<dbReference type="PANTHER" id="PTHR42060:SF1">
    <property type="entry name" value="NHL REPEAT-CONTAINING PROTEIN"/>
    <property type="match status" value="1"/>
</dbReference>
<evidence type="ECO:0000256" key="1">
    <source>
        <dbReference type="SAM" id="SignalP"/>
    </source>
</evidence>
<dbReference type="PANTHER" id="PTHR42060">
    <property type="entry name" value="NHL REPEAT-CONTAINING PROTEIN-RELATED"/>
    <property type="match status" value="1"/>
</dbReference>
<evidence type="ECO:0000313" key="3">
    <source>
        <dbReference type="Proteomes" id="UP000696280"/>
    </source>
</evidence>
<feature type="signal peptide" evidence="1">
    <location>
        <begin position="1"/>
        <end position="23"/>
    </location>
</feature>
<reference evidence="2" key="1">
    <citation type="submission" date="2021-07" db="EMBL/GenBank/DDBJ databases">
        <authorList>
            <person name="Durling M."/>
        </authorList>
    </citation>
    <scope>NUCLEOTIDE SEQUENCE</scope>
</reference>
<accession>A0A9N9PQP7</accession>
<protein>
    <submittedName>
        <fullName evidence="2">Uncharacterized protein</fullName>
    </submittedName>
</protein>
<feature type="chain" id="PRO_5040358520" evidence="1">
    <location>
        <begin position="24"/>
        <end position="350"/>
    </location>
</feature>